<dbReference type="GO" id="GO:0004386">
    <property type="term" value="F:helicase activity"/>
    <property type="evidence" value="ECO:0007669"/>
    <property type="project" value="UniProtKB-KW"/>
</dbReference>
<protein>
    <submittedName>
        <fullName evidence="1">Superfamily I DNA or RNA helicase</fullName>
    </submittedName>
</protein>
<dbReference type="EMBL" id="FOAD01000010">
    <property type="protein sequence ID" value="SEL87157.1"/>
    <property type="molecule type" value="Genomic_DNA"/>
</dbReference>
<dbReference type="AlphaFoldDB" id="A0A1H7TTB2"/>
<accession>A0A1H7TTB2</accession>
<gene>
    <name evidence="1" type="ORF">SAMN04488691_11021</name>
</gene>
<dbReference type="SUPFAM" id="SSF52540">
    <property type="entry name" value="P-loop containing nucleoside triphosphate hydrolases"/>
    <property type="match status" value="1"/>
</dbReference>
<keyword evidence="1" id="KW-0067">ATP-binding</keyword>
<keyword evidence="1" id="KW-0547">Nucleotide-binding</keyword>
<name>A0A1H7TTB2_HALLR</name>
<reference evidence="1 2" key="1">
    <citation type="submission" date="2016-10" db="EMBL/GenBank/DDBJ databases">
        <authorList>
            <person name="de Groot N.N."/>
        </authorList>
    </citation>
    <scope>NUCLEOTIDE SEQUENCE [LARGE SCALE GENOMIC DNA]</scope>
    <source>
        <strain evidence="1 2">CDM_5</strain>
    </source>
</reference>
<dbReference type="OrthoDB" id="264949at2157"/>
<dbReference type="InterPro" id="IPR027417">
    <property type="entry name" value="P-loop_NTPase"/>
</dbReference>
<organism evidence="1 2">
    <name type="scientific">Haloferax larsenii</name>
    <dbReference type="NCBI Taxonomy" id="302484"/>
    <lineage>
        <taxon>Archaea</taxon>
        <taxon>Methanobacteriati</taxon>
        <taxon>Methanobacteriota</taxon>
        <taxon>Stenosarchaea group</taxon>
        <taxon>Halobacteria</taxon>
        <taxon>Halobacteriales</taxon>
        <taxon>Haloferacaceae</taxon>
        <taxon>Haloferax</taxon>
    </lineage>
</organism>
<proteinExistence type="predicted"/>
<sequence length="686" mass="76147">MSDHTSHRRFDGTLVTAPFGGENVERTAREEYRTLLDEYDSEDVLVVTGAPTSTDTFRESLGSELPGAATPYVTSLVVHATDVLNQSDDRVILSDTLRRELLYRFLADYEWETEYLRRASEQPSFIEDVDAVMGTISWQTVTPEETPELCDIAAALDAFHDWLAENGHMERGQLISEALDVLSGDARDGVVDFEAVLVVEFEEFFPLDRAYLDALVGDCELVCIAEENASVRRTWVETGPVTDYVSFSESRRGVSESPSTRPAATAAYFAEETTSVDPGTGSVSVLATDSSDEHLAEVANEIEALVVHSDWSYDDIAVATKRSGSTVTDIIEAFEGTGIPTESTTVTGFGDDPAIRELLAAVRQLGADGEDEVPDHGPELDTQRLDRVHEMDSLGDAVRWWATDTGLKERIAERATPLDARAQFGNVRRAFRMAEFLEDTEFVDATWASFEEMLERAHKYAPQQNQTSATNLDGGVRVDHLQAIKNESFRAVFLVNLVDSEYPGDPFLTRLFPNERVESMPDYPGVTELTGTDVDVTFPTTSTASSRPFARYHTEHARRRLAIGAGAADEHLYCCLYEYEDTALEERAQASRFLTDAYDRLPWVTETDDPLITSEQAAEDFLLSRVDDALAAVRRASSQNIMVSLDEVEAELGEIQNLLDKSGARGEELREALRARVEFANGEVRR</sequence>
<keyword evidence="1" id="KW-0378">Hydrolase</keyword>
<keyword evidence="1" id="KW-0347">Helicase</keyword>
<dbReference type="Proteomes" id="UP000183894">
    <property type="component" value="Unassembled WGS sequence"/>
</dbReference>
<dbReference type="RefSeq" id="WP_074796067.1">
    <property type="nucleotide sequence ID" value="NZ_FOAD01000010.1"/>
</dbReference>
<evidence type="ECO:0000313" key="1">
    <source>
        <dbReference type="EMBL" id="SEL87157.1"/>
    </source>
</evidence>
<evidence type="ECO:0000313" key="2">
    <source>
        <dbReference type="Proteomes" id="UP000183894"/>
    </source>
</evidence>